<evidence type="ECO:0000256" key="1">
    <source>
        <dbReference type="SAM" id="MobiDB-lite"/>
    </source>
</evidence>
<dbReference type="RefSeq" id="WP_248866337.1">
    <property type="nucleotide sequence ID" value="NZ_CP086322.1"/>
</dbReference>
<feature type="transmembrane region" description="Helical" evidence="2">
    <location>
        <begin position="70"/>
        <end position="89"/>
    </location>
</feature>
<name>A0ABY4MDE9_9ACTN</name>
<protein>
    <submittedName>
        <fullName evidence="3">Uncharacterized protein</fullName>
    </submittedName>
</protein>
<accession>A0ABY4MDE9</accession>
<dbReference type="EMBL" id="CP086322">
    <property type="protein sequence ID" value="UQA95422.1"/>
    <property type="molecule type" value="Genomic_DNA"/>
</dbReference>
<evidence type="ECO:0000313" key="4">
    <source>
        <dbReference type="Proteomes" id="UP000830115"/>
    </source>
</evidence>
<sequence>MSGRGDPPEGTPNGASGGGEDEFRSVVFDESFVRAARLQEFSADERLGEHHAPAVKTRHSWLRAGGSRQAILLVLLIVLAFGTAVYMGIRHPYQSPDTVRAQPLRSTVVPLAPTGTVPGATPADLFAHSPAADFRIGAAGVNLPDVQRTEHFSDGQIVSALSIAKDYIVRSSLDPATLTRGSVRPVRLLLDTGQLDQFDRSLAHPDDDGRYAATGWLVRFDPKRTELADRDIRVDGTLSARELSPDALGITADYTFVYAVRPTKDALRNGPTDKTTGKVTPGAASLFTVRRELHFRLSRDDLNDHRLEVLQSRLQAGPLACSSKPADALRPLLAGQRAGVERPSGTDPYSRSRANPSLCGELAPTSQPNPSHPIR</sequence>
<keyword evidence="2" id="KW-0472">Membrane</keyword>
<dbReference type="Proteomes" id="UP000830115">
    <property type="component" value="Chromosome"/>
</dbReference>
<gene>
    <name evidence="3" type="ORF">K9S39_29390</name>
</gene>
<keyword evidence="4" id="KW-1185">Reference proteome</keyword>
<organism evidence="3 4">
    <name type="scientific">Streptomyces halobius</name>
    <dbReference type="NCBI Taxonomy" id="2879846"/>
    <lineage>
        <taxon>Bacteria</taxon>
        <taxon>Bacillati</taxon>
        <taxon>Actinomycetota</taxon>
        <taxon>Actinomycetes</taxon>
        <taxon>Kitasatosporales</taxon>
        <taxon>Streptomycetaceae</taxon>
        <taxon>Streptomyces</taxon>
    </lineage>
</organism>
<evidence type="ECO:0000313" key="3">
    <source>
        <dbReference type="EMBL" id="UQA95422.1"/>
    </source>
</evidence>
<feature type="region of interest" description="Disordered" evidence="1">
    <location>
        <begin position="1"/>
        <end position="21"/>
    </location>
</feature>
<reference evidence="3" key="1">
    <citation type="submission" date="2021-10" db="EMBL/GenBank/DDBJ databases">
        <title>Streptomyces nigrumlapis sp.nov.,an antimicrobial producing actinobacterium isolated from Black Gobi rocks.</title>
        <authorList>
            <person name="Wen Y."/>
            <person name="Zhang W."/>
            <person name="Liu X.G."/>
        </authorList>
    </citation>
    <scope>NUCLEOTIDE SEQUENCE</scope>
    <source>
        <strain evidence="3">ST13-2-2</strain>
    </source>
</reference>
<keyword evidence="2" id="KW-0812">Transmembrane</keyword>
<proteinExistence type="predicted"/>
<feature type="region of interest" description="Disordered" evidence="1">
    <location>
        <begin position="335"/>
        <end position="375"/>
    </location>
</feature>
<evidence type="ECO:0000256" key="2">
    <source>
        <dbReference type="SAM" id="Phobius"/>
    </source>
</evidence>
<keyword evidence="2" id="KW-1133">Transmembrane helix</keyword>